<reference evidence="2" key="3">
    <citation type="submission" date="2015-04" db="UniProtKB">
        <authorList>
            <consortium name="EnsemblPlants"/>
        </authorList>
    </citation>
    <scope>IDENTIFICATION</scope>
</reference>
<organism evidence="2 3">
    <name type="scientific">Leersia perrieri</name>
    <dbReference type="NCBI Taxonomy" id="77586"/>
    <lineage>
        <taxon>Eukaryota</taxon>
        <taxon>Viridiplantae</taxon>
        <taxon>Streptophyta</taxon>
        <taxon>Embryophyta</taxon>
        <taxon>Tracheophyta</taxon>
        <taxon>Spermatophyta</taxon>
        <taxon>Magnoliopsida</taxon>
        <taxon>Liliopsida</taxon>
        <taxon>Poales</taxon>
        <taxon>Poaceae</taxon>
        <taxon>BOP clade</taxon>
        <taxon>Oryzoideae</taxon>
        <taxon>Oryzeae</taxon>
        <taxon>Oryzinae</taxon>
        <taxon>Leersia</taxon>
    </lineage>
</organism>
<dbReference type="AlphaFoldDB" id="A0A0D9XHD5"/>
<name>A0A0D9XHD5_9ORYZ</name>
<protein>
    <recommendedName>
        <fullName evidence="1">At1g61320/AtMIF1 LRR domain-containing protein</fullName>
    </recommendedName>
</protein>
<sequence length="424" mass="48619">MGNILDLLQPRNALVHSHPNETHHGGITDDQVEAFYEKGITDVRSQLWSTISRRAMSELIRRKRVYGKGISNYQCQLFCILIFRTISECICYKAIYEKGITDVPFQLWSILFCRAISEHICRKLNYQNGISDRHFRLCTFLICGVMSDYINCKPAYKFRLGNNDPFEYLPEDVLCIILPKLQLKELFHGRVVEELSIRCEFATILVDHLDSWVTEITFNAVKLTTFIYKGRPVPIDLIQSSELEIAEIFFGNNDTLVPTSTLLRNVLTNAQKLSFAASCIQPEVPFLTDNACKFSQLKHMGLVLLYFDDLHSLSLVSFLRSAPFIEKLDLRFSASSPPPAVQEPVKRLPECPFNYLKRLYIDGYKGSNGQVEFLVHMVENASALEILTLKQIVQDALFDYDIYRAARKYLDGKISPKCAIRCLQ</sequence>
<feature type="domain" description="At1g61320/AtMIF1 LRR" evidence="1">
    <location>
        <begin position="213"/>
        <end position="393"/>
    </location>
</feature>
<evidence type="ECO:0000313" key="2">
    <source>
        <dbReference type="EnsemblPlants" id="LPERR10G00620.1"/>
    </source>
</evidence>
<dbReference type="InterPro" id="IPR055357">
    <property type="entry name" value="LRR_At1g61320_AtMIF1"/>
</dbReference>
<dbReference type="PANTHER" id="PTHR34145:SF57">
    <property type="entry name" value="F-BOX DOMAIN-CONTAINING PROTEIN"/>
    <property type="match status" value="1"/>
</dbReference>
<evidence type="ECO:0000313" key="3">
    <source>
        <dbReference type="Proteomes" id="UP000032180"/>
    </source>
</evidence>
<dbReference type="HOGENOM" id="CLU_647890_0_0_1"/>
<keyword evidence="3" id="KW-1185">Reference proteome</keyword>
<dbReference type="InterPro" id="IPR053772">
    <property type="entry name" value="At1g61320/At1g61330-like"/>
</dbReference>
<dbReference type="Pfam" id="PF23622">
    <property type="entry name" value="LRR_At1g61320_AtMIF1"/>
    <property type="match status" value="1"/>
</dbReference>
<dbReference type="PANTHER" id="PTHR34145">
    <property type="entry name" value="OS02G0105600 PROTEIN"/>
    <property type="match status" value="1"/>
</dbReference>
<dbReference type="eggNOG" id="ENOG502R66T">
    <property type="taxonomic scope" value="Eukaryota"/>
</dbReference>
<dbReference type="SUPFAM" id="SSF52047">
    <property type="entry name" value="RNI-like"/>
    <property type="match status" value="1"/>
</dbReference>
<evidence type="ECO:0000259" key="1">
    <source>
        <dbReference type="Pfam" id="PF23622"/>
    </source>
</evidence>
<accession>A0A0D9XHD5</accession>
<dbReference type="Gramene" id="LPERR10G00620.1">
    <property type="protein sequence ID" value="LPERR10G00620.1"/>
    <property type="gene ID" value="LPERR10G00620"/>
</dbReference>
<dbReference type="Proteomes" id="UP000032180">
    <property type="component" value="Chromosome 10"/>
</dbReference>
<dbReference type="EnsemblPlants" id="LPERR10G00620.1">
    <property type="protein sequence ID" value="LPERR10G00620.1"/>
    <property type="gene ID" value="LPERR10G00620"/>
</dbReference>
<dbReference type="STRING" id="77586.A0A0D9XHD5"/>
<reference evidence="3" key="2">
    <citation type="submission" date="2013-12" db="EMBL/GenBank/DDBJ databases">
        <authorList>
            <person name="Yu Y."/>
            <person name="Lee S."/>
            <person name="de Baynast K."/>
            <person name="Wissotski M."/>
            <person name="Liu L."/>
            <person name="Talag J."/>
            <person name="Goicoechea J."/>
            <person name="Angelova A."/>
            <person name="Jetty R."/>
            <person name="Kudrna D."/>
            <person name="Golser W."/>
            <person name="Rivera L."/>
            <person name="Zhang J."/>
            <person name="Wing R."/>
        </authorList>
    </citation>
    <scope>NUCLEOTIDE SEQUENCE</scope>
</reference>
<proteinExistence type="predicted"/>
<reference evidence="2 3" key="1">
    <citation type="submission" date="2012-08" db="EMBL/GenBank/DDBJ databases">
        <title>Oryza genome evolution.</title>
        <authorList>
            <person name="Wing R.A."/>
        </authorList>
    </citation>
    <scope>NUCLEOTIDE SEQUENCE</scope>
</reference>